<evidence type="ECO:0000256" key="4">
    <source>
        <dbReference type="RuleBase" id="RU367031"/>
    </source>
</evidence>
<evidence type="ECO:0000256" key="3">
    <source>
        <dbReference type="ARBA" id="ARBA00023163"/>
    </source>
</evidence>
<dbReference type="CDD" id="cd11378">
    <property type="entry name" value="DUF296"/>
    <property type="match status" value="1"/>
</dbReference>
<dbReference type="EMBL" id="JBDFQZ010000005">
    <property type="protein sequence ID" value="KAK9724502.1"/>
    <property type="molecule type" value="Genomic_DNA"/>
</dbReference>
<accession>A0AAW1KRE6</accession>
<dbReference type="PANTHER" id="PTHR31500:SF18">
    <property type="entry name" value="AT-HOOK MOTIF NUCLEAR-LOCALIZED PROTEIN 3"/>
    <property type="match status" value="1"/>
</dbReference>
<comment type="caution">
    <text evidence="7">The sequence shown here is derived from an EMBL/GenBank/DDBJ whole genome shotgun (WGS) entry which is preliminary data.</text>
</comment>
<dbReference type="GO" id="GO:0005634">
    <property type="term" value="C:nucleus"/>
    <property type="evidence" value="ECO:0007669"/>
    <property type="project" value="UniProtKB-SubCell"/>
</dbReference>
<feature type="compositionally biased region" description="Acidic residues" evidence="5">
    <location>
        <begin position="330"/>
        <end position="347"/>
    </location>
</feature>
<reference evidence="7" key="1">
    <citation type="submission" date="2024-03" db="EMBL/GenBank/DDBJ databases">
        <title>WGS assembly of Saponaria officinalis var. Norfolk2.</title>
        <authorList>
            <person name="Jenkins J."/>
            <person name="Shu S."/>
            <person name="Grimwood J."/>
            <person name="Barry K."/>
            <person name="Goodstein D."/>
            <person name="Schmutz J."/>
            <person name="Leebens-Mack J."/>
            <person name="Osbourn A."/>
        </authorList>
    </citation>
    <scope>NUCLEOTIDE SEQUENCE [LARGE SCALE GENOMIC DNA]</scope>
    <source>
        <strain evidence="7">JIC</strain>
    </source>
</reference>
<dbReference type="InterPro" id="IPR005175">
    <property type="entry name" value="PPC_dom"/>
</dbReference>
<sequence length="357" mass="37587">MDVIEGKNSGISVVRGNEAHQSLYMSPRHENPNNNQPKSVPNIVGIVEPVHLPGSKPFSEAKKRGRPRKYGPEGAPRSTLSPTPISAKIPLTGGVGDFSGLKQSKAKPVQTVKKAQKAEFQNLGDRVSYSGGANFTPHLMTVNAGEDVSLKILSFSRQDSRAICILSASGSISSVTLRQPSCAGGTTTYEGRFQILSLSGSFTPTDDGVVKGRSGGISVLLSGPDGRVLGGGLAGILVAASPVQVVLGSFLHGHHQEHKPKKQRTIDTVDPVIPAVVNPLQGGGYGIQRENLASPPPYLANNLPSLNSAQVPRNIEGDNNASTSERDSDSDSDSDDDDINIDFDNDNDSPLNLEISG</sequence>
<gene>
    <name evidence="7" type="ORF">RND81_05G077600</name>
</gene>
<dbReference type="GO" id="GO:0003680">
    <property type="term" value="F:minor groove of adenine-thymine-rich DNA binding"/>
    <property type="evidence" value="ECO:0007669"/>
    <property type="project" value="UniProtKB-UniRule"/>
</dbReference>
<dbReference type="PANTHER" id="PTHR31500">
    <property type="entry name" value="AT-HOOK MOTIF NUCLEAR-LOCALIZED PROTEIN 9"/>
    <property type="match status" value="1"/>
</dbReference>
<name>A0AAW1KRE6_SAPOF</name>
<evidence type="ECO:0000259" key="6">
    <source>
        <dbReference type="PROSITE" id="PS51742"/>
    </source>
</evidence>
<feature type="domain" description="PPC" evidence="6">
    <location>
        <begin position="132"/>
        <end position="272"/>
    </location>
</feature>
<evidence type="ECO:0000256" key="5">
    <source>
        <dbReference type="SAM" id="MobiDB-lite"/>
    </source>
</evidence>
<keyword evidence="8" id="KW-1185">Reference proteome</keyword>
<organism evidence="7 8">
    <name type="scientific">Saponaria officinalis</name>
    <name type="common">Common soapwort</name>
    <name type="synonym">Lychnis saponaria</name>
    <dbReference type="NCBI Taxonomy" id="3572"/>
    <lineage>
        <taxon>Eukaryota</taxon>
        <taxon>Viridiplantae</taxon>
        <taxon>Streptophyta</taxon>
        <taxon>Embryophyta</taxon>
        <taxon>Tracheophyta</taxon>
        <taxon>Spermatophyta</taxon>
        <taxon>Magnoliopsida</taxon>
        <taxon>eudicotyledons</taxon>
        <taxon>Gunneridae</taxon>
        <taxon>Pentapetalae</taxon>
        <taxon>Caryophyllales</taxon>
        <taxon>Caryophyllaceae</taxon>
        <taxon>Caryophylleae</taxon>
        <taxon>Saponaria</taxon>
    </lineage>
</organism>
<evidence type="ECO:0000256" key="1">
    <source>
        <dbReference type="ARBA" id="ARBA00023015"/>
    </source>
</evidence>
<dbReference type="InterPro" id="IPR039605">
    <property type="entry name" value="AHL"/>
</dbReference>
<feature type="region of interest" description="Disordered" evidence="5">
    <location>
        <begin position="51"/>
        <end position="87"/>
    </location>
</feature>
<dbReference type="Pfam" id="PF03479">
    <property type="entry name" value="PCC"/>
    <property type="match status" value="1"/>
</dbReference>
<evidence type="ECO:0000256" key="2">
    <source>
        <dbReference type="ARBA" id="ARBA00023125"/>
    </source>
</evidence>
<keyword evidence="1 4" id="KW-0805">Transcription regulation</keyword>
<dbReference type="AlphaFoldDB" id="A0AAW1KRE6"/>
<dbReference type="SUPFAM" id="SSF117856">
    <property type="entry name" value="AF0104/ALDC/Ptd012-like"/>
    <property type="match status" value="1"/>
</dbReference>
<comment type="domain">
    <text evidence="4">The PPC domain mediates interactions between AHL proteins.</text>
</comment>
<comment type="function">
    <text evidence="4">Transcription factor that specifically binds AT-rich DNA sequences related to the nuclear matrix attachment regions (MARs).</text>
</comment>
<evidence type="ECO:0000313" key="7">
    <source>
        <dbReference type="EMBL" id="KAK9724502.1"/>
    </source>
</evidence>
<comment type="subcellular location">
    <subcellularLocation>
        <location evidence="4">Nucleus</location>
    </subcellularLocation>
</comment>
<feature type="region of interest" description="Disordered" evidence="5">
    <location>
        <begin position="296"/>
        <end position="357"/>
    </location>
</feature>
<feature type="compositionally biased region" description="Polar residues" evidence="5">
    <location>
        <begin position="302"/>
        <end position="323"/>
    </location>
</feature>
<proteinExistence type="predicted"/>
<dbReference type="Proteomes" id="UP001443914">
    <property type="component" value="Unassembled WGS sequence"/>
</dbReference>
<keyword evidence="3 4" id="KW-0804">Transcription</keyword>
<protein>
    <recommendedName>
        <fullName evidence="4">AT-hook motif nuclear-localized protein</fullName>
    </recommendedName>
</protein>
<keyword evidence="4" id="KW-0539">Nucleus</keyword>
<evidence type="ECO:0000313" key="8">
    <source>
        <dbReference type="Proteomes" id="UP001443914"/>
    </source>
</evidence>
<keyword evidence="2 4" id="KW-0238">DNA-binding</keyword>
<dbReference type="PROSITE" id="PS51742">
    <property type="entry name" value="PPC"/>
    <property type="match status" value="1"/>
</dbReference>
<dbReference type="Gene3D" id="3.30.1330.80">
    <property type="entry name" value="Hypothetical protein, similar to alpha- acetolactate decarboxylase, domain 2"/>
    <property type="match status" value="1"/>
</dbReference>